<evidence type="ECO:0000313" key="2">
    <source>
        <dbReference type="EnsemblMetazoa" id="CJA15670.1"/>
    </source>
</evidence>
<dbReference type="EnsemblMetazoa" id="CJA15670.1">
    <property type="protein sequence ID" value="CJA15670.1"/>
    <property type="gene ID" value="WBGene00134874"/>
</dbReference>
<keyword evidence="3" id="KW-1185">Reference proteome</keyword>
<name>A0A8R1I1H1_CAEJA</name>
<dbReference type="Proteomes" id="UP000005237">
    <property type="component" value="Unassembled WGS sequence"/>
</dbReference>
<organism evidence="2 3">
    <name type="scientific">Caenorhabditis japonica</name>
    <dbReference type="NCBI Taxonomy" id="281687"/>
    <lineage>
        <taxon>Eukaryota</taxon>
        <taxon>Metazoa</taxon>
        <taxon>Ecdysozoa</taxon>
        <taxon>Nematoda</taxon>
        <taxon>Chromadorea</taxon>
        <taxon>Rhabditida</taxon>
        <taxon>Rhabditina</taxon>
        <taxon>Rhabditomorpha</taxon>
        <taxon>Rhabditoidea</taxon>
        <taxon>Rhabditidae</taxon>
        <taxon>Peloderinae</taxon>
        <taxon>Caenorhabditis</taxon>
    </lineage>
</organism>
<protein>
    <submittedName>
        <fullName evidence="2">Uncharacterized protein</fullName>
    </submittedName>
</protein>
<feature type="region of interest" description="Disordered" evidence="1">
    <location>
        <begin position="1"/>
        <end position="49"/>
    </location>
</feature>
<sequence>MTTAAAAATTTTPTTPTGATLRETSPTVDHEEARLNADSDDGSHGSQDPGKMFIGGLSWQTTAGLFFSCFKQGKVALKSLEKFFDFGKFKTTPPVFRPLTPKSY</sequence>
<feature type="compositionally biased region" description="Low complexity" evidence="1">
    <location>
        <begin position="1"/>
        <end position="20"/>
    </location>
</feature>
<feature type="compositionally biased region" description="Basic and acidic residues" evidence="1">
    <location>
        <begin position="28"/>
        <end position="43"/>
    </location>
</feature>
<dbReference type="AlphaFoldDB" id="A0A8R1I1H1"/>
<evidence type="ECO:0000313" key="3">
    <source>
        <dbReference type="Proteomes" id="UP000005237"/>
    </source>
</evidence>
<reference evidence="3" key="1">
    <citation type="submission" date="2010-08" db="EMBL/GenBank/DDBJ databases">
        <authorList>
            <consortium name="Caenorhabditis japonica Sequencing Consortium"/>
            <person name="Wilson R.K."/>
        </authorList>
    </citation>
    <scope>NUCLEOTIDE SEQUENCE [LARGE SCALE GENOMIC DNA]</scope>
    <source>
        <strain evidence="3">DF5081</strain>
    </source>
</reference>
<reference evidence="2" key="2">
    <citation type="submission" date="2022-06" db="UniProtKB">
        <authorList>
            <consortium name="EnsemblMetazoa"/>
        </authorList>
    </citation>
    <scope>IDENTIFICATION</scope>
    <source>
        <strain evidence="2">DF5081</strain>
    </source>
</reference>
<evidence type="ECO:0000256" key="1">
    <source>
        <dbReference type="SAM" id="MobiDB-lite"/>
    </source>
</evidence>
<accession>A0A8R1I1H1</accession>
<proteinExistence type="predicted"/>